<dbReference type="GO" id="GO:0016787">
    <property type="term" value="F:hydrolase activity"/>
    <property type="evidence" value="ECO:0007669"/>
    <property type="project" value="UniProtKB-KW"/>
</dbReference>
<dbReference type="Proteomes" id="UP000618460">
    <property type="component" value="Unassembled WGS sequence"/>
</dbReference>
<dbReference type="InterPro" id="IPR015797">
    <property type="entry name" value="NUDIX_hydrolase-like_dom_sf"/>
</dbReference>
<keyword evidence="6" id="KW-1185">Reference proteome</keyword>
<dbReference type="PANTHER" id="PTHR43046:SF2">
    <property type="entry name" value="8-OXO-DGTP DIPHOSPHATASE-RELATED"/>
    <property type="match status" value="1"/>
</dbReference>
<reference evidence="5" key="1">
    <citation type="journal article" date="2014" name="Int. J. Syst. Evol. Microbiol.">
        <title>Complete genome sequence of Corynebacterium casei LMG S-19264T (=DSM 44701T), isolated from a smear-ripened cheese.</title>
        <authorList>
            <consortium name="US DOE Joint Genome Institute (JGI-PGF)"/>
            <person name="Walter F."/>
            <person name="Albersmeier A."/>
            <person name="Kalinowski J."/>
            <person name="Ruckert C."/>
        </authorList>
    </citation>
    <scope>NUCLEOTIDE SEQUENCE</scope>
    <source>
        <strain evidence="5">CGMCC 1.6333</strain>
    </source>
</reference>
<evidence type="ECO:0000256" key="2">
    <source>
        <dbReference type="ARBA" id="ARBA00022801"/>
    </source>
</evidence>
<evidence type="ECO:0000313" key="5">
    <source>
        <dbReference type="EMBL" id="GGM28348.1"/>
    </source>
</evidence>
<dbReference type="PRINTS" id="PR00502">
    <property type="entry name" value="NUDIXFAMILY"/>
</dbReference>
<accession>A0A917WSQ1</accession>
<dbReference type="InterPro" id="IPR020476">
    <property type="entry name" value="Nudix_hydrolase"/>
</dbReference>
<evidence type="ECO:0000259" key="4">
    <source>
        <dbReference type="PROSITE" id="PS51462"/>
    </source>
</evidence>
<dbReference type="CDD" id="cd04677">
    <property type="entry name" value="NUDIX_Hydrolase"/>
    <property type="match status" value="1"/>
</dbReference>
<name>A0A917WSQ1_9BACI</name>
<evidence type="ECO:0000313" key="6">
    <source>
        <dbReference type="Proteomes" id="UP000618460"/>
    </source>
</evidence>
<keyword evidence="2 3" id="KW-0378">Hydrolase</keyword>
<proteinExistence type="inferred from homology"/>
<dbReference type="AlphaFoldDB" id="A0A917WSQ1"/>
<dbReference type="SUPFAM" id="SSF55811">
    <property type="entry name" value="Nudix"/>
    <property type="match status" value="1"/>
</dbReference>
<evidence type="ECO:0000256" key="3">
    <source>
        <dbReference type="RuleBase" id="RU003476"/>
    </source>
</evidence>
<dbReference type="EMBL" id="BMLG01000004">
    <property type="protein sequence ID" value="GGM28348.1"/>
    <property type="molecule type" value="Genomic_DNA"/>
</dbReference>
<dbReference type="PROSITE" id="PS51462">
    <property type="entry name" value="NUDIX"/>
    <property type="match status" value="1"/>
</dbReference>
<dbReference type="InterPro" id="IPR000086">
    <property type="entry name" value="NUDIX_hydrolase_dom"/>
</dbReference>
<feature type="domain" description="Nudix hydrolase" evidence="4">
    <location>
        <begin position="18"/>
        <end position="151"/>
    </location>
</feature>
<dbReference type="InterPro" id="IPR020084">
    <property type="entry name" value="NUDIX_hydrolase_CS"/>
</dbReference>
<comment type="similarity">
    <text evidence="3">Belongs to the Nudix hydrolase family.</text>
</comment>
<evidence type="ECO:0000256" key="1">
    <source>
        <dbReference type="ARBA" id="ARBA00001946"/>
    </source>
</evidence>
<reference evidence="5" key="2">
    <citation type="submission" date="2020-09" db="EMBL/GenBank/DDBJ databases">
        <authorList>
            <person name="Sun Q."/>
            <person name="Zhou Y."/>
        </authorList>
    </citation>
    <scope>NUCLEOTIDE SEQUENCE</scope>
    <source>
        <strain evidence="5">CGMCC 1.6333</strain>
    </source>
</reference>
<comment type="cofactor">
    <cofactor evidence="1">
        <name>Mg(2+)</name>
        <dbReference type="ChEBI" id="CHEBI:18420"/>
    </cofactor>
</comment>
<protein>
    <submittedName>
        <fullName evidence="5">DNA mismatch repair protein MutT</fullName>
    </submittedName>
</protein>
<dbReference type="Pfam" id="PF00293">
    <property type="entry name" value="NUDIX"/>
    <property type="match status" value="1"/>
</dbReference>
<dbReference type="PROSITE" id="PS00893">
    <property type="entry name" value="NUDIX_BOX"/>
    <property type="match status" value="1"/>
</dbReference>
<sequence length="159" mass="18370">MFIIGYIEDLRELVGHRPLIFVGSVVIILDQNGKLLLQKRKYPYGTWGIPGGLMELGESTEEVCRREVLEETGLVIDHLELINVYSGSDHFVIAENGDEFYVVTVAYFTKGFTGNLQVDRSESIKFEFFYPKDLPDNIVKSHRVILDEFLERFYTLRDN</sequence>
<comment type="caution">
    <text evidence="5">The sequence shown here is derived from an EMBL/GenBank/DDBJ whole genome shotgun (WGS) entry which is preliminary data.</text>
</comment>
<organism evidence="5 6">
    <name type="scientific">Paraliobacillus quinghaiensis</name>
    <dbReference type="NCBI Taxonomy" id="470815"/>
    <lineage>
        <taxon>Bacteria</taxon>
        <taxon>Bacillati</taxon>
        <taxon>Bacillota</taxon>
        <taxon>Bacilli</taxon>
        <taxon>Bacillales</taxon>
        <taxon>Bacillaceae</taxon>
        <taxon>Paraliobacillus</taxon>
    </lineage>
</organism>
<dbReference type="Gene3D" id="3.90.79.10">
    <property type="entry name" value="Nucleoside Triphosphate Pyrophosphohydrolase"/>
    <property type="match status" value="1"/>
</dbReference>
<dbReference type="PANTHER" id="PTHR43046">
    <property type="entry name" value="GDP-MANNOSE MANNOSYL HYDROLASE"/>
    <property type="match status" value="1"/>
</dbReference>
<gene>
    <name evidence="5" type="ORF">GCM10011351_12830</name>
</gene>